<dbReference type="Proteomes" id="UP000031408">
    <property type="component" value="Unassembled WGS sequence"/>
</dbReference>
<dbReference type="GO" id="GO:0005886">
    <property type="term" value="C:plasma membrane"/>
    <property type="evidence" value="ECO:0007669"/>
    <property type="project" value="UniProtKB-SubCell"/>
</dbReference>
<proteinExistence type="predicted"/>
<keyword evidence="4 8" id="KW-0808">Transferase</keyword>
<keyword evidence="7" id="KW-0812">Transmembrane</keyword>
<dbReference type="PANTHER" id="PTHR30606:SF10">
    <property type="entry name" value="PHOSPHATIDYLINOSITOL MANNOSIDE ACYLTRANSFERASE"/>
    <property type="match status" value="1"/>
</dbReference>
<name>A0A0C1IXG7_9BACT</name>
<evidence type="ECO:0000256" key="7">
    <source>
        <dbReference type="SAM" id="Phobius"/>
    </source>
</evidence>
<dbReference type="AlphaFoldDB" id="A0A0C1IXG7"/>
<evidence type="ECO:0000313" key="9">
    <source>
        <dbReference type="Proteomes" id="UP000031408"/>
    </source>
</evidence>
<feature type="transmembrane region" description="Helical" evidence="7">
    <location>
        <begin position="20"/>
        <end position="43"/>
    </location>
</feature>
<comment type="subcellular location">
    <subcellularLocation>
        <location evidence="1">Cell inner membrane</location>
    </subcellularLocation>
</comment>
<accession>A0A0C1IXG7</accession>
<keyword evidence="7" id="KW-1133">Transmembrane helix</keyword>
<keyword evidence="2" id="KW-1003">Cell membrane</keyword>
<dbReference type="STRING" id="1349421.OI18_07445"/>
<dbReference type="EMBL" id="JSVC01000008">
    <property type="protein sequence ID" value="KIC95144.1"/>
    <property type="molecule type" value="Genomic_DNA"/>
</dbReference>
<evidence type="ECO:0000256" key="3">
    <source>
        <dbReference type="ARBA" id="ARBA00022519"/>
    </source>
</evidence>
<keyword evidence="3" id="KW-0997">Cell inner membrane</keyword>
<evidence type="ECO:0000256" key="6">
    <source>
        <dbReference type="ARBA" id="ARBA00023315"/>
    </source>
</evidence>
<evidence type="ECO:0000256" key="2">
    <source>
        <dbReference type="ARBA" id="ARBA00022475"/>
    </source>
</evidence>
<reference evidence="8 9" key="1">
    <citation type="submission" date="2014-11" db="EMBL/GenBank/DDBJ databases">
        <title>Genome sequence of Flavihumibacter solisilvae 3-3.</title>
        <authorList>
            <person name="Zhou G."/>
            <person name="Li M."/>
            <person name="Wang G."/>
        </authorList>
    </citation>
    <scope>NUCLEOTIDE SEQUENCE [LARGE SCALE GENOMIC DNA]</scope>
    <source>
        <strain evidence="8 9">3-3</strain>
    </source>
</reference>
<evidence type="ECO:0000256" key="1">
    <source>
        <dbReference type="ARBA" id="ARBA00004533"/>
    </source>
</evidence>
<dbReference type="InterPro" id="IPR004960">
    <property type="entry name" value="LipA_acyltrans"/>
</dbReference>
<dbReference type="CDD" id="cd07984">
    <property type="entry name" value="LPLAT_LABLAT-like"/>
    <property type="match status" value="1"/>
</dbReference>
<organism evidence="8 9">
    <name type="scientific">Flavihumibacter solisilvae</name>
    <dbReference type="NCBI Taxonomy" id="1349421"/>
    <lineage>
        <taxon>Bacteria</taxon>
        <taxon>Pseudomonadati</taxon>
        <taxon>Bacteroidota</taxon>
        <taxon>Chitinophagia</taxon>
        <taxon>Chitinophagales</taxon>
        <taxon>Chitinophagaceae</taxon>
        <taxon>Flavihumibacter</taxon>
    </lineage>
</organism>
<evidence type="ECO:0000256" key="5">
    <source>
        <dbReference type="ARBA" id="ARBA00023136"/>
    </source>
</evidence>
<evidence type="ECO:0000313" key="8">
    <source>
        <dbReference type="EMBL" id="KIC95144.1"/>
    </source>
</evidence>
<keyword evidence="9" id="KW-1185">Reference proteome</keyword>
<dbReference type="GO" id="GO:0009247">
    <property type="term" value="P:glycolipid biosynthetic process"/>
    <property type="evidence" value="ECO:0007669"/>
    <property type="project" value="UniProtKB-ARBA"/>
</dbReference>
<keyword evidence="5 7" id="KW-0472">Membrane</keyword>
<evidence type="ECO:0000256" key="4">
    <source>
        <dbReference type="ARBA" id="ARBA00022679"/>
    </source>
</evidence>
<protein>
    <submittedName>
        <fullName evidence="8">Lipid A biosynthesis acyltransferase</fullName>
    </submittedName>
</protein>
<dbReference type="RefSeq" id="WP_039138591.1">
    <property type="nucleotide sequence ID" value="NZ_JSVC01000008.1"/>
</dbReference>
<sequence>MPSWEGKSKTTPLGYRIFVGILKIFGLRPAYWLLYFVAAYYVIFSRKTTTVLYQFYHNRLGYGRWKTYRYIYRNYYRFGQTLIDKVAVQSGILNPFTYDFEGEHYLRGMVAEGKGGLLISAHIGNWEIAGHLLKRLNTTINVVMYDGEHEQIKAYLEQVTGGRNMNIILIREDLSHIYAISEALQNNQLVCMHADRFMEGNKTLQAVMLGESAALPAGPFILASRFQVPVSFVFAFKETARHYHLYATEPLPLQQMDKKEKMDRLLKDFVKEMENRVLQYPEQWFNYFDFWKQ</sequence>
<dbReference type="OrthoDB" id="9808633at2"/>
<keyword evidence="6 8" id="KW-0012">Acyltransferase</keyword>
<dbReference type="GO" id="GO:0016746">
    <property type="term" value="F:acyltransferase activity"/>
    <property type="evidence" value="ECO:0007669"/>
    <property type="project" value="UniProtKB-KW"/>
</dbReference>
<dbReference type="PANTHER" id="PTHR30606">
    <property type="entry name" value="LIPID A BIOSYNTHESIS LAUROYL ACYLTRANSFERASE"/>
    <property type="match status" value="1"/>
</dbReference>
<gene>
    <name evidence="8" type="ORF">OI18_07445</name>
</gene>
<dbReference type="Pfam" id="PF03279">
    <property type="entry name" value="Lip_A_acyltrans"/>
    <property type="match status" value="1"/>
</dbReference>
<comment type="caution">
    <text evidence="8">The sequence shown here is derived from an EMBL/GenBank/DDBJ whole genome shotgun (WGS) entry which is preliminary data.</text>
</comment>